<proteinExistence type="inferred from homology"/>
<dbReference type="Proteomes" id="UP000235731">
    <property type="component" value="Unassembled WGS sequence"/>
</dbReference>
<evidence type="ECO:0000259" key="11">
    <source>
        <dbReference type="Pfam" id="PF05746"/>
    </source>
</evidence>
<evidence type="ECO:0000313" key="12">
    <source>
        <dbReference type="EMBL" id="PMP63988.1"/>
    </source>
</evidence>
<dbReference type="EMBL" id="PNIE01000023">
    <property type="protein sequence ID" value="PMP63988.1"/>
    <property type="molecule type" value="Genomic_DNA"/>
</dbReference>
<dbReference type="HAMAP" id="MF_00255">
    <property type="entry name" value="Gly_tRNA_synth_beta"/>
    <property type="match status" value="1"/>
</dbReference>
<dbReference type="PANTHER" id="PTHR30075:SF2">
    <property type="entry name" value="GLYCINE--TRNA LIGASE, CHLOROPLASTIC_MITOCHONDRIAL 2"/>
    <property type="match status" value="1"/>
</dbReference>
<comment type="subcellular location">
    <subcellularLocation>
        <location evidence="1 10">Cytoplasm</location>
    </subcellularLocation>
</comment>
<evidence type="ECO:0000256" key="4">
    <source>
        <dbReference type="ARBA" id="ARBA00022598"/>
    </source>
</evidence>
<keyword evidence="6 10" id="KW-0067">ATP-binding</keyword>
<feature type="domain" description="DALR anticodon binding" evidence="11">
    <location>
        <begin position="584"/>
        <end position="681"/>
    </location>
</feature>
<keyword evidence="5 10" id="KW-0547">Nucleotide-binding</keyword>
<dbReference type="Pfam" id="PF05746">
    <property type="entry name" value="DALR_1"/>
    <property type="match status" value="1"/>
</dbReference>
<dbReference type="PROSITE" id="PS50861">
    <property type="entry name" value="AA_TRNA_LIGASE_II_GLYAB"/>
    <property type="match status" value="1"/>
</dbReference>
<evidence type="ECO:0000256" key="9">
    <source>
        <dbReference type="ARBA" id="ARBA00047937"/>
    </source>
</evidence>
<evidence type="ECO:0000256" key="5">
    <source>
        <dbReference type="ARBA" id="ARBA00022741"/>
    </source>
</evidence>
<comment type="subunit">
    <text evidence="10">Tetramer of two alpha and two beta subunits.</text>
</comment>
<dbReference type="PRINTS" id="PR01045">
    <property type="entry name" value="TRNASYNTHGB"/>
</dbReference>
<dbReference type="AlphaFoldDB" id="A0A2N7PKQ6"/>
<gene>
    <name evidence="10" type="primary">glyS</name>
    <name evidence="12" type="ORF">C0197_01455</name>
</gene>
<comment type="caution">
    <text evidence="12">The sequence shown here is derived from an EMBL/GenBank/DDBJ whole genome shotgun (WGS) entry which is preliminary data.</text>
</comment>
<dbReference type="NCBIfam" id="TIGR00211">
    <property type="entry name" value="glyS"/>
    <property type="match status" value="1"/>
</dbReference>
<dbReference type="PANTHER" id="PTHR30075">
    <property type="entry name" value="GLYCYL-TRNA SYNTHETASE"/>
    <property type="match status" value="1"/>
</dbReference>
<dbReference type="InterPro" id="IPR015944">
    <property type="entry name" value="Gly-tRNA-synth_bsu"/>
</dbReference>
<dbReference type="GO" id="GO:0006426">
    <property type="term" value="P:glycyl-tRNA aminoacylation"/>
    <property type="evidence" value="ECO:0007669"/>
    <property type="project" value="UniProtKB-UniRule"/>
</dbReference>
<dbReference type="Gene3D" id="1.10.730.10">
    <property type="entry name" value="Isoleucyl-tRNA Synthetase, Domain 1"/>
    <property type="match status" value="1"/>
</dbReference>
<protein>
    <recommendedName>
        <fullName evidence="10">Glycine--tRNA ligase beta subunit</fullName>
        <ecNumber evidence="10">6.1.1.14</ecNumber>
    </recommendedName>
    <alternativeName>
        <fullName evidence="10">Glycyl-tRNA synthetase beta subunit</fullName>
        <shortName evidence="10">GlyRS</shortName>
    </alternativeName>
</protein>
<evidence type="ECO:0000256" key="6">
    <source>
        <dbReference type="ARBA" id="ARBA00022840"/>
    </source>
</evidence>
<dbReference type="InterPro" id="IPR006194">
    <property type="entry name" value="Gly-tRNA-synth_heterodimer"/>
</dbReference>
<organism evidence="12 13">
    <name type="scientific">Caldimicrobium thiodismutans</name>
    <dbReference type="NCBI Taxonomy" id="1653476"/>
    <lineage>
        <taxon>Bacteria</taxon>
        <taxon>Pseudomonadati</taxon>
        <taxon>Thermodesulfobacteriota</taxon>
        <taxon>Thermodesulfobacteria</taxon>
        <taxon>Thermodesulfobacteriales</taxon>
        <taxon>Thermodesulfobacteriaceae</taxon>
        <taxon>Caldimicrobium</taxon>
    </lineage>
</organism>
<evidence type="ECO:0000256" key="7">
    <source>
        <dbReference type="ARBA" id="ARBA00022917"/>
    </source>
</evidence>
<keyword evidence="8 10" id="KW-0030">Aminoacyl-tRNA synthetase</keyword>
<evidence type="ECO:0000256" key="8">
    <source>
        <dbReference type="ARBA" id="ARBA00023146"/>
    </source>
</evidence>
<accession>A0A2N7PKQ6</accession>
<dbReference type="GO" id="GO:0004820">
    <property type="term" value="F:glycine-tRNA ligase activity"/>
    <property type="evidence" value="ECO:0007669"/>
    <property type="project" value="UniProtKB-UniRule"/>
</dbReference>
<comment type="catalytic activity">
    <reaction evidence="9 10">
        <text>tRNA(Gly) + glycine + ATP = glycyl-tRNA(Gly) + AMP + diphosphate</text>
        <dbReference type="Rhea" id="RHEA:16013"/>
        <dbReference type="Rhea" id="RHEA-COMP:9664"/>
        <dbReference type="Rhea" id="RHEA-COMP:9683"/>
        <dbReference type="ChEBI" id="CHEBI:30616"/>
        <dbReference type="ChEBI" id="CHEBI:33019"/>
        <dbReference type="ChEBI" id="CHEBI:57305"/>
        <dbReference type="ChEBI" id="CHEBI:78442"/>
        <dbReference type="ChEBI" id="CHEBI:78522"/>
        <dbReference type="ChEBI" id="CHEBI:456215"/>
        <dbReference type="EC" id="6.1.1.14"/>
    </reaction>
</comment>
<dbReference type="InterPro" id="IPR008909">
    <property type="entry name" value="DALR_anticod-bd"/>
</dbReference>
<evidence type="ECO:0000313" key="13">
    <source>
        <dbReference type="Proteomes" id="UP000235731"/>
    </source>
</evidence>
<dbReference type="GO" id="GO:0004814">
    <property type="term" value="F:arginine-tRNA ligase activity"/>
    <property type="evidence" value="ECO:0007669"/>
    <property type="project" value="InterPro"/>
</dbReference>
<dbReference type="GO" id="GO:0005829">
    <property type="term" value="C:cytosol"/>
    <property type="evidence" value="ECO:0007669"/>
    <property type="project" value="TreeGrafter"/>
</dbReference>
<name>A0A2N7PKQ6_9BACT</name>
<evidence type="ECO:0000256" key="1">
    <source>
        <dbReference type="ARBA" id="ARBA00004496"/>
    </source>
</evidence>
<evidence type="ECO:0000256" key="10">
    <source>
        <dbReference type="HAMAP-Rule" id="MF_00255"/>
    </source>
</evidence>
<keyword evidence="4 10" id="KW-0436">Ligase</keyword>
<evidence type="ECO:0000256" key="3">
    <source>
        <dbReference type="ARBA" id="ARBA00022490"/>
    </source>
</evidence>
<dbReference type="EC" id="6.1.1.14" evidence="10"/>
<reference evidence="12 13" key="1">
    <citation type="submission" date="2018-01" db="EMBL/GenBank/DDBJ databases">
        <title>Metagenomic assembled genomes from two thermal pools in the Uzon Caldera, Kamchatka, Russia.</title>
        <authorList>
            <person name="Wilkins L."/>
            <person name="Ettinger C."/>
        </authorList>
    </citation>
    <scope>NUCLEOTIDE SEQUENCE [LARGE SCALE GENOMIC DNA]</scope>
    <source>
        <strain evidence="12">ZAV-15</strain>
    </source>
</reference>
<evidence type="ECO:0000256" key="2">
    <source>
        <dbReference type="ARBA" id="ARBA00008226"/>
    </source>
</evidence>
<dbReference type="Pfam" id="PF02092">
    <property type="entry name" value="tRNA_synt_2f"/>
    <property type="match status" value="1"/>
</dbReference>
<keyword evidence="7 10" id="KW-0648">Protein biosynthesis</keyword>
<comment type="similarity">
    <text evidence="2 10">Belongs to the class-II aminoacyl-tRNA synthetase family.</text>
</comment>
<sequence length="689" mass="80745">MRNLLFEIGTEELPARFIEPALESLYLLAEKNFKERELLFEEIKVCGTCRRLTLFVKNLAERQKDREEEILGPSLQIALDKEGNYTQALLGFAKKYGVSLEELFVKDTSKGKYFCLKKIIPGKATEEILPEILLQILSELYFPKKMRWGEYDFYFARPIKWLLSLYGEKVIPLEVAGIKSSNFTLGHRFLSRERLYITKADWNEYRELLEKNYVLVEVDKRIEHTKKSIEEVAHQKGIPVIERELLVENAHLVEYPFPVLGSFPEKFLKLPEKLVITTLREHQRYFHLRNEEGHLLPYFIAVNNNRVKDSQIIIEGHERVAKARLEDALFYYERDLKVPLRGRVNSLKGIVYHIKCGTLFEKTERLINLGEFLREKIFPELEKSLVEKACFYAKADLATEVVKEFPSLQGYMGSHYLSLEGEKEIAKALYEQYLPSPKEEVFPETPYGIILSLADKIDHLCALMGAGEKVSGEGDPYALRRAAYGIIKILIEKRIDLPLEEVFEYSLSLLNKQGYLKNHQALDEIKDFVRKRLEGELLNLQFNKNFVNAILYQPLNPYLQYLKLMALKDIYERKEFKDLSLLFKRVTQILKNVEVLSLPKVSPTLLQEKEEKELYETLIKFTPQLEELYTKRDYMAYLEHLLIFKPLIDAFFDKVYVMVEERELRENRLSLLYSLSKLIYKIGDLSYLA</sequence>
<dbReference type="SUPFAM" id="SSF109604">
    <property type="entry name" value="HD-domain/PDEase-like"/>
    <property type="match status" value="1"/>
</dbReference>
<dbReference type="GO" id="GO:0005524">
    <property type="term" value="F:ATP binding"/>
    <property type="evidence" value="ECO:0007669"/>
    <property type="project" value="UniProtKB-UniRule"/>
</dbReference>
<keyword evidence="3 10" id="KW-0963">Cytoplasm</keyword>
<dbReference type="GO" id="GO:0006420">
    <property type="term" value="P:arginyl-tRNA aminoacylation"/>
    <property type="evidence" value="ECO:0007669"/>
    <property type="project" value="InterPro"/>
</dbReference>